<comment type="catalytic activity">
    <reaction evidence="4">
        <text>(6S)-5-formyl-5,6,7,8-tetrahydrofolate + ATP = (6R)-5,10-methenyltetrahydrofolate + ADP + phosphate</text>
        <dbReference type="Rhea" id="RHEA:10488"/>
        <dbReference type="ChEBI" id="CHEBI:30616"/>
        <dbReference type="ChEBI" id="CHEBI:43474"/>
        <dbReference type="ChEBI" id="CHEBI:57455"/>
        <dbReference type="ChEBI" id="CHEBI:57457"/>
        <dbReference type="ChEBI" id="CHEBI:456216"/>
        <dbReference type="EC" id="6.3.3.2"/>
    </reaction>
</comment>
<dbReference type="InterPro" id="IPR002698">
    <property type="entry name" value="FTHF_cligase"/>
</dbReference>
<dbReference type="Pfam" id="PF01812">
    <property type="entry name" value="5-FTHF_cyc-lig"/>
    <property type="match status" value="1"/>
</dbReference>
<dbReference type="NCBIfam" id="TIGR02727">
    <property type="entry name" value="MTHFS_bact"/>
    <property type="match status" value="1"/>
</dbReference>
<proteinExistence type="inferred from homology"/>
<name>A0A6B2FZB7_9LACO</name>
<dbReference type="SUPFAM" id="SSF100950">
    <property type="entry name" value="NagB/RpiA/CoA transferase-like"/>
    <property type="match status" value="1"/>
</dbReference>
<sequence>MHLISKNELRRLQIKRLTEFANSTQKLSEDKILKEKLLRNSLLASAESIGISVSMPLEVSTLPIIASLWKMGKRVYIPRCLPKRKMEFTLYDKNTILVKTKFGVLENRDSKAIVNNNLDLMIVPGLAYGLDKNSRLGFGGGYYDRFLEKYPTRTLSLVNSVQLFKRTSWQVEEHDIPIEKLILVK</sequence>
<evidence type="ECO:0000256" key="1">
    <source>
        <dbReference type="ARBA" id="ARBA00010638"/>
    </source>
</evidence>
<evidence type="ECO:0000313" key="5">
    <source>
        <dbReference type="EMBL" id="NDJ73646.1"/>
    </source>
</evidence>
<dbReference type="InterPro" id="IPR024185">
    <property type="entry name" value="FTHF_cligase-like_sf"/>
</dbReference>
<keyword evidence="2 4" id="KW-0547">Nucleotide-binding</keyword>
<dbReference type="InterPro" id="IPR037171">
    <property type="entry name" value="NagB/RpiA_transferase-like"/>
</dbReference>
<comment type="cofactor">
    <cofactor evidence="4">
        <name>Mg(2+)</name>
        <dbReference type="ChEBI" id="CHEBI:18420"/>
    </cofactor>
</comment>
<dbReference type="GO" id="GO:0005524">
    <property type="term" value="F:ATP binding"/>
    <property type="evidence" value="ECO:0007669"/>
    <property type="project" value="UniProtKB-KW"/>
</dbReference>
<dbReference type="PANTHER" id="PTHR23407">
    <property type="entry name" value="ATPASE INHIBITOR/5-FORMYLTETRAHYDROFOLATE CYCLO-LIGASE"/>
    <property type="match status" value="1"/>
</dbReference>
<comment type="caution">
    <text evidence="5">The sequence shown here is derived from an EMBL/GenBank/DDBJ whole genome shotgun (WGS) entry which is preliminary data.</text>
</comment>
<evidence type="ECO:0000256" key="4">
    <source>
        <dbReference type="RuleBase" id="RU361279"/>
    </source>
</evidence>
<dbReference type="GO" id="GO:0030272">
    <property type="term" value="F:5-formyltetrahydrofolate cyclo-ligase activity"/>
    <property type="evidence" value="ECO:0007669"/>
    <property type="project" value="UniProtKB-EC"/>
</dbReference>
<protein>
    <recommendedName>
        <fullName evidence="4">5-formyltetrahydrofolate cyclo-ligase</fullName>
        <ecNumber evidence="4">6.3.3.2</ecNumber>
    </recommendedName>
</protein>
<dbReference type="EMBL" id="JAADJO010000006">
    <property type="protein sequence ID" value="NDJ73646.1"/>
    <property type="molecule type" value="Genomic_DNA"/>
</dbReference>
<dbReference type="Gene3D" id="3.40.50.10420">
    <property type="entry name" value="NagB/RpiA/CoA transferase-like"/>
    <property type="match status" value="1"/>
</dbReference>
<keyword evidence="4" id="KW-0460">Magnesium</keyword>
<gene>
    <name evidence="5" type="ORF">GWG61_03840</name>
</gene>
<keyword evidence="3 4" id="KW-0067">ATP-binding</keyword>
<evidence type="ECO:0000256" key="3">
    <source>
        <dbReference type="ARBA" id="ARBA00022840"/>
    </source>
</evidence>
<dbReference type="GO" id="GO:0035999">
    <property type="term" value="P:tetrahydrofolate interconversion"/>
    <property type="evidence" value="ECO:0007669"/>
    <property type="project" value="TreeGrafter"/>
</dbReference>
<comment type="similarity">
    <text evidence="1 4">Belongs to the 5-formyltetrahydrofolate cyclo-ligase family.</text>
</comment>
<dbReference type="GO" id="GO:0046872">
    <property type="term" value="F:metal ion binding"/>
    <property type="evidence" value="ECO:0007669"/>
    <property type="project" value="UniProtKB-KW"/>
</dbReference>
<accession>A0A6B2FZB7</accession>
<dbReference type="EC" id="6.3.3.2" evidence="4"/>
<dbReference type="GO" id="GO:0009396">
    <property type="term" value="P:folic acid-containing compound biosynthetic process"/>
    <property type="evidence" value="ECO:0007669"/>
    <property type="project" value="TreeGrafter"/>
</dbReference>
<dbReference type="PIRSF" id="PIRSF006806">
    <property type="entry name" value="FTHF_cligase"/>
    <property type="match status" value="1"/>
</dbReference>
<keyword evidence="5" id="KW-0436">Ligase</keyword>
<dbReference type="AlphaFoldDB" id="A0A6B2FZB7"/>
<evidence type="ECO:0000256" key="2">
    <source>
        <dbReference type="ARBA" id="ARBA00022741"/>
    </source>
</evidence>
<reference evidence="5" key="1">
    <citation type="submission" date="2020-01" db="EMBL/GenBank/DDBJ databases">
        <title>Vaginal microbiome of pregnant Indian women: Insights into the genome of dominants Lactobacillus species.</title>
        <authorList>
            <person name="Das B."/>
            <person name="Mehta O."/>
            <person name="Ghosh T.S."/>
            <person name="Kothidar A."/>
            <person name="Gowtham M.R."/>
            <person name="Mitra R."/>
            <person name="Kshetrapal P."/>
            <person name="Wadhwa N."/>
            <person name="Thiruvengadam R."/>
            <person name="Nair G.B."/>
            <person name="Bhatnagar S."/>
            <person name="Das B."/>
        </authorList>
    </citation>
    <scope>NUCLEOTIDE SEQUENCE</scope>
    <source>
        <strain evidence="5">Indica</strain>
    </source>
</reference>
<dbReference type="RefSeq" id="WP_049161570.1">
    <property type="nucleotide sequence ID" value="NZ_CAZZQF010000001.1"/>
</dbReference>
<keyword evidence="4" id="KW-0479">Metal-binding</keyword>
<organism evidence="5">
    <name type="scientific">Lactobacillus paragasseri</name>
    <dbReference type="NCBI Taxonomy" id="2107999"/>
    <lineage>
        <taxon>Bacteria</taxon>
        <taxon>Bacillati</taxon>
        <taxon>Bacillota</taxon>
        <taxon>Bacilli</taxon>
        <taxon>Lactobacillales</taxon>
        <taxon>Lactobacillaceae</taxon>
        <taxon>Lactobacillus</taxon>
    </lineage>
</organism>
<dbReference type="PANTHER" id="PTHR23407:SF1">
    <property type="entry name" value="5-FORMYLTETRAHYDROFOLATE CYCLO-LIGASE"/>
    <property type="match status" value="1"/>
</dbReference>